<dbReference type="Pfam" id="PF00106">
    <property type="entry name" value="adh_short"/>
    <property type="match status" value="1"/>
</dbReference>
<dbReference type="CDD" id="cd05233">
    <property type="entry name" value="SDR_c"/>
    <property type="match status" value="1"/>
</dbReference>
<evidence type="ECO:0000256" key="4">
    <source>
        <dbReference type="RuleBase" id="RU000363"/>
    </source>
</evidence>
<dbReference type="EMBL" id="SHKL01000001">
    <property type="protein sequence ID" value="RZT87130.1"/>
    <property type="molecule type" value="Genomic_DNA"/>
</dbReference>
<dbReference type="NCBIfam" id="NF009467">
    <property type="entry name" value="PRK12826.1-3"/>
    <property type="match status" value="1"/>
</dbReference>
<dbReference type="FunFam" id="3.40.50.720:FF:000084">
    <property type="entry name" value="Short-chain dehydrogenase reductase"/>
    <property type="match status" value="1"/>
</dbReference>
<keyword evidence="6" id="KW-1185">Reference proteome</keyword>
<evidence type="ECO:0000256" key="1">
    <source>
        <dbReference type="ARBA" id="ARBA00006484"/>
    </source>
</evidence>
<dbReference type="PANTHER" id="PTHR24321">
    <property type="entry name" value="DEHYDROGENASES, SHORT CHAIN"/>
    <property type="match status" value="1"/>
</dbReference>
<sequence>MGRFDGPRFENKVAFVTGAARGQGRSHAVALAREGADVIAVDACAPMESAPYPMATPEELDETVRQVEELDRRIIATRADVRDQDALSAAVAEGVAQFGRLDVVVANAGILSVGQSWEIPESTWQDMIDVNLTGVWHTTKAAIPHMIEAGNGGAIVLISSIAGLRGAQFIGHYVAAKHGVVGLMRTMAQELGPHGIRVNSIHPMQVDTPMVQNEATYRRYRPDLAHPTSEDFGNASATTNLLGIPWVESADISNALLFLASDDARYVTGATLPVDAGLLVR</sequence>
<evidence type="ECO:0000313" key="5">
    <source>
        <dbReference type="EMBL" id="RZT87130.1"/>
    </source>
</evidence>
<dbReference type="SUPFAM" id="SSF51735">
    <property type="entry name" value="NAD(P)-binding Rossmann-fold domains"/>
    <property type="match status" value="1"/>
</dbReference>
<protein>
    <submittedName>
        <fullName evidence="5">(+)-trans-carveol dehydrogenase/(-)-trans-carveol dehydrogenase</fullName>
    </submittedName>
</protein>
<dbReference type="InterPro" id="IPR036291">
    <property type="entry name" value="NAD(P)-bd_dom_sf"/>
</dbReference>
<dbReference type="RefSeq" id="WP_130291320.1">
    <property type="nucleotide sequence ID" value="NZ_SHKL01000001.1"/>
</dbReference>
<evidence type="ECO:0000256" key="2">
    <source>
        <dbReference type="ARBA" id="ARBA00023002"/>
    </source>
</evidence>
<dbReference type="PANTHER" id="PTHR24321:SF8">
    <property type="entry name" value="ESTRADIOL 17-BETA-DEHYDROGENASE 8-RELATED"/>
    <property type="match status" value="1"/>
</dbReference>
<evidence type="ECO:0000313" key="6">
    <source>
        <dbReference type="Proteomes" id="UP000291591"/>
    </source>
</evidence>
<dbReference type="Gene3D" id="3.40.50.720">
    <property type="entry name" value="NAD(P)-binding Rossmann-like Domain"/>
    <property type="match status" value="1"/>
</dbReference>
<reference evidence="5 6" key="1">
    <citation type="submission" date="2019-02" db="EMBL/GenBank/DDBJ databases">
        <title>Sequencing the genomes of 1000 actinobacteria strains.</title>
        <authorList>
            <person name="Klenk H.-P."/>
        </authorList>
    </citation>
    <scope>NUCLEOTIDE SEQUENCE [LARGE SCALE GENOMIC DNA]</scope>
    <source>
        <strain evidence="5 6">DSM 45779</strain>
    </source>
</reference>
<accession>A0A4V2FR56</accession>
<name>A0A4V2FR56_PSEST</name>
<dbReference type="GO" id="GO:0016491">
    <property type="term" value="F:oxidoreductase activity"/>
    <property type="evidence" value="ECO:0007669"/>
    <property type="project" value="UniProtKB-KW"/>
</dbReference>
<comment type="similarity">
    <text evidence="1 4">Belongs to the short-chain dehydrogenases/reductases (SDR) family.</text>
</comment>
<gene>
    <name evidence="5" type="ORF">EV383_4038</name>
</gene>
<organism evidence="5 6">
    <name type="scientific">Pseudonocardia sediminis</name>
    <dbReference type="NCBI Taxonomy" id="1397368"/>
    <lineage>
        <taxon>Bacteria</taxon>
        <taxon>Bacillati</taxon>
        <taxon>Actinomycetota</taxon>
        <taxon>Actinomycetes</taxon>
        <taxon>Pseudonocardiales</taxon>
        <taxon>Pseudonocardiaceae</taxon>
        <taxon>Pseudonocardia</taxon>
    </lineage>
</organism>
<dbReference type="InterPro" id="IPR023985">
    <property type="entry name" value="SDR_subfam_1"/>
</dbReference>
<proteinExistence type="inferred from homology"/>
<comment type="caution">
    <text evidence="5">The sequence shown here is derived from an EMBL/GenBank/DDBJ whole genome shotgun (WGS) entry which is preliminary data.</text>
</comment>
<dbReference type="AlphaFoldDB" id="A0A4V2FR56"/>
<evidence type="ECO:0000256" key="3">
    <source>
        <dbReference type="ARBA" id="ARBA00023027"/>
    </source>
</evidence>
<dbReference type="PROSITE" id="PS00061">
    <property type="entry name" value="ADH_SHORT"/>
    <property type="match status" value="1"/>
</dbReference>
<dbReference type="OrthoDB" id="3206777at2"/>
<dbReference type="NCBIfam" id="TIGR03971">
    <property type="entry name" value="SDR_subfam_1"/>
    <property type="match status" value="1"/>
</dbReference>
<dbReference type="InterPro" id="IPR020904">
    <property type="entry name" value="Sc_DH/Rdtase_CS"/>
</dbReference>
<dbReference type="Proteomes" id="UP000291591">
    <property type="component" value="Unassembled WGS sequence"/>
</dbReference>
<keyword evidence="2" id="KW-0560">Oxidoreductase</keyword>
<keyword evidence="3" id="KW-0520">NAD</keyword>
<dbReference type="PRINTS" id="PR00081">
    <property type="entry name" value="GDHRDH"/>
</dbReference>
<dbReference type="InterPro" id="IPR002347">
    <property type="entry name" value="SDR_fam"/>
</dbReference>
<dbReference type="PRINTS" id="PR00080">
    <property type="entry name" value="SDRFAMILY"/>
</dbReference>